<proteinExistence type="predicted"/>
<dbReference type="GeneID" id="24109243"/>
<evidence type="ECO:0000313" key="1">
    <source>
        <dbReference type="EMBL" id="GAC96377.1"/>
    </source>
</evidence>
<protein>
    <submittedName>
        <fullName evidence="1">Uncharacterized protein</fullName>
    </submittedName>
</protein>
<accession>R9P588</accession>
<sequence length="106" mass="11591">MLTFPMVTCITRCQIRKCRKIVAPDKCSCATACWRVARVDAGVPRLHFVPCFVADSARPRYTKFGLTCCKADSRIDPLSIRCADERGSASLVAALMSYGARSIASV</sequence>
<dbReference type="AlphaFoldDB" id="R9P588"/>
<evidence type="ECO:0000313" key="2">
    <source>
        <dbReference type="Proteomes" id="UP000014071"/>
    </source>
</evidence>
<name>R9P588_PSEHS</name>
<dbReference type="RefSeq" id="XP_012189964.1">
    <property type="nucleotide sequence ID" value="XM_012334574.1"/>
</dbReference>
<gene>
    <name evidence="1" type="ORF">PHSY_003957</name>
</gene>
<reference evidence="2" key="1">
    <citation type="journal article" date="2013" name="Genome Announc.">
        <title>Draft genome sequence of the basidiomycetous yeast-like fungus Pseudozyma hubeiensis SY62, which produces an abundant amount of the biosurfactant mannosylerythritol lipids.</title>
        <authorList>
            <person name="Konishi M."/>
            <person name="Hatada Y."/>
            <person name="Horiuchi J."/>
        </authorList>
    </citation>
    <scope>NUCLEOTIDE SEQUENCE [LARGE SCALE GENOMIC DNA]</scope>
    <source>
        <strain evidence="2">SY62</strain>
    </source>
</reference>
<dbReference type="EMBL" id="DF238801">
    <property type="protein sequence ID" value="GAC96377.1"/>
    <property type="molecule type" value="Genomic_DNA"/>
</dbReference>
<dbReference type="Proteomes" id="UP000014071">
    <property type="component" value="Unassembled WGS sequence"/>
</dbReference>
<keyword evidence="2" id="KW-1185">Reference proteome</keyword>
<dbReference type="HOGENOM" id="CLU_2224375_0_0_1"/>
<organism evidence="1 2">
    <name type="scientific">Pseudozyma hubeiensis (strain SY62)</name>
    <name type="common">Yeast</name>
    <dbReference type="NCBI Taxonomy" id="1305764"/>
    <lineage>
        <taxon>Eukaryota</taxon>
        <taxon>Fungi</taxon>
        <taxon>Dikarya</taxon>
        <taxon>Basidiomycota</taxon>
        <taxon>Ustilaginomycotina</taxon>
        <taxon>Ustilaginomycetes</taxon>
        <taxon>Ustilaginales</taxon>
        <taxon>Ustilaginaceae</taxon>
        <taxon>Pseudozyma</taxon>
    </lineage>
</organism>